<dbReference type="AlphaFoldDB" id="A0A381TJ95"/>
<accession>A0A381TJ95</accession>
<feature type="compositionally biased region" description="Basic and acidic residues" evidence="1">
    <location>
        <begin position="90"/>
        <end position="105"/>
    </location>
</feature>
<name>A0A381TJ95_9ZZZZ</name>
<gene>
    <name evidence="2" type="ORF">METZ01_LOCUS69020</name>
</gene>
<dbReference type="EMBL" id="UINC01004691">
    <property type="protein sequence ID" value="SVA16166.1"/>
    <property type="molecule type" value="Genomic_DNA"/>
</dbReference>
<organism evidence="2">
    <name type="scientific">marine metagenome</name>
    <dbReference type="NCBI Taxonomy" id="408172"/>
    <lineage>
        <taxon>unclassified sequences</taxon>
        <taxon>metagenomes</taxon>
        <taxon>ecological metagenomes</taxon>
    </lineage>
</organism>
<feature type="region of interest" description="Disordered" evidence="1">
    <location>
        <begin position="90"/>
        <end position="111"/>
    </location>
</feature>
<sequence>MELVIETFQQEIEAAMQSYDRHVVCIFKTPDDCLEAIERLMLKAIKAYENRVEGMRHGIALDKEITIMLSQAESDPPLCGIYFNLHTPYSHEHGGRNITKPEVKTEANPSD</sequence>
<proteinExistence type="predicted"/>
<evidence type="ECO:0000256" key="1">
    <source>
        <dbReference type="SAM" id="MobiDB-lite"/>
    </source>
</evidence>
<evidence type="ECO:0000313" key="2">
    <source>
        <dbReference type="EMBL" id="SVA16166.1"/>
    </source>
</evidence>
<protein>
    <submittedName>
        <fullName evidence="2">Uncharacterized protein</fullName>
    </submittedName>
</protein>
<reference evidence="2" key="1">
    <citation type="submission" date="2018-05" db="EMBL/GenBank/DDBJ databases">
        <authorList>
            <person name="Lanie J.A."/>
            <person name="Ng W.-L."/>
            <person name="Kazmierczak K.M."/>
            <person name="Andrzejewski T.M."/>
            <person name="Davidsen T.M."/>
            <person name="Wayne K.J."/>
            <person name="Tettelin H."/>
            <person name="Glass J.I."/>
            <person name="Rusch D."/>
            <person name="Podicherti R."/>
            <person name="Tsui H.-C.T."/>
            <person name="Winkler M.E."/>
        </authorList>
    </citation>
    <scope>NUCLEOTIDE SEQUENCE</scope>
</reference>